<evidence type="ECO:0000313" key="2">
    <source>
        <dbReference type="Proteomes" id="UP000027982"/>
    </source>
</evidence>
<dbReference type="KEGG" id="fgi:OP10G_3816"/>
<dbReference type="AlphaFoldDB" id="A0A068NYP5"/>
<protein>
    <submittedName>
        <fullName evidence="1">Uncharacterized protein</fullName>
    </submittedName>
</protein>
<name>A0A068NYP5_FIMGI</name>
<gene>
    <name evidence="1" type="ORF">OP10G_3816</name>
</gene>
<sequence length="40" mass="4600">MCRLLYQRYSRIIGGAPTLREEARRLKAELRHNSVGVQAS</sequence>
<dbReference type="Proteomes" id="UP000027982">
    <property type="component" value="Chromosome"/>
</dbReference>
<dbReference type="EMBL" id="CP007139">
    <property type="protein sequence ID" value="AIE87184.1"/>
    <property type="molecule type" value="Genomic_DNA"/>
</dbReference>
<dbReference type="HOGENOM" id="CLU_3289998_0_0_0"/>
<accession>A0A068NYP5</accession>
<keyword evidence="2" id="KW-1185">Reference proteome</keyword>
<evidence type="ECO:0000313" key="1">
    <source>
        <dbReference type="EMBL" id="AIE87184.1"/>
    </source>
</evidence>
<proteinExistence type="predicted"/>
<reference evidence="1 2" key="1">
    <citation type="journal article" date="2014" name="PLoS ONE">
        <title>The first complete genome sequence of the class fimbriimonadia in the phylum armatimonadetes.</title>
        <authorList>
            <person name="Hu Z.Y."/>
            <person name="Wang Y.Z."/>
            <person name="Im W.T."/>
            <person name="Wang S.Y."/>
            <person name="Zhao G.P."/>
            <person name="Zheng H.J."/>
            <person name="Quan Z.X."/>
        </authorList>
    </citation>
    <scope>NUCLEOTIDE SEQUENCE [LARGE SCALE GENOMIC DNA]</scope>
    <source>
        <strain evidence="1">Gsoil 348</strain>
    </source>
</reference>
<organism evidence="1 2">
    <name type="scientific">Fimbriimonas ginsengisoli Gsoil 348</name>
    <dbReference type="NCBI Taxonomy" id="661478"/>
    <lineage>
        <taxon>Bacteria</taxon>
        <taxon>Bacillati</taxon>
        <taxon>Armatimonadota</taxon>
        <taxon>Fimbriimonadia</taxon>
        <taxon>Fimbriimonadales</taxon>
        <taxon>Fimbriimonadaceae</taxon>
        <taxon>Fimbriimonas</taxon>
    </lineage>
</organism>